<dbReference type="Proteomes" id="UP000250642">
    <property type="component" value="Unassembled WGS sequence"/>
</dbReference>
<feature type="transmembrane region" description="Helical" evidence="6">
    <location>
        <begin position="346"/>
        <end position="366"/>
    </location>
</feature>
<evidence type="ECO:0000256" key="6">
    <source>
        <dbReference type="SAM" id="Phobius"/>
    </source>
</evidence>
<feature type="transmembrane region" description="Helical" evidence="6">
    <location>
        <begin position="252"/>
        <end position="272"/>
    </location>
</feature>
<dbReference type="InterPro" id="IPR003838">
    <property type="entry name" value="ABC3_permease_C"/>
</dbReference>
<keyword evidence="2" id="KW-1003">Cell membrane</keyword>
<dbReference type="Pfam" id="PF02687">
    <property type="entry name" value="FtsX"/>
    <property type="match status" value="2"/>
</dbReference>
<proteinExistence type="predicted"/>
<keyword evidence="3 6" id="KW-0812">Transmembrane</keyword>
<feature type="domain" description="ABC3 transporter permease C-terminal" evidence="7">
    <location>
        <begin position="259"/>
        <end position="366"/>
    </location>
</feature>
<organism evidence="8 9">
    <name type="scientific">Paenibacillus taichungensis</name>
    <dbReference type="NCBI Taxonomy" id="484184"/>
    <lineage>
        <taxon>Bacteria</taxon>
        <taxon>Bacillati</taxon>
        <taxon>Bacillota</taxon>
        <taxon>Bacilli</taxon>
        <taxon>Bacillales</taxon>
        <taxon>Paenibacillaceae</taxon>
        <taxon>Paenibacillus</taxon>
    </lineage>
</organism>
<feature type="domain" description="ABC3 transporter permease C-terminal" evidence="7">
    <location>
        <begin position="651"/>
        <end position="767"/>
    </location>
</feature>
<evidence type="ECO:0000313" key="8">
    <source>
        <dbReference type="EMBL" id="RAW18359.1"/>
    </source>
</evidence>
<dbReference type="EMBL" id="QEVW01000003">
    <property type="protein sequence ID" value="RAW18359.1"/>
    <property type="molecule type" value="Genomic_DNA"/>
</dbReference>
<evidence type="ECO:0000256" key="1">
    <source>
        <dbReference type="ARBA" id="ARBA00004651"/>
    </source>
</evidence>
<evidence type="ECO:0000313" key="9">
    <source>
        <dbReference type="Proteomes" id="UP000250642"/>
    </source>
</evidence>
<reference evidence="8 9" key="1">
    <citation type="submission" date="2018-04" db="EMBL/GenBank/DDBJ databases">
        <title>Paenibacillus taichungensis Genome sequencing and assembly.</title>
        <authorList>
            <person name="Xu J."/>
            <person name="Rensing C."/>
            <person name="Mazhar H.S."/>
        </authorList>
    </citation>
    <scope>NUCLEOTIDE SEQUENCE [LARGE SCALE GENOMIC DNA]</scope>
    <source>
        <strain evidence="8 9">NC1</strain>
    </source>
</reference>
<dbReference type="AlphaFoldDB" id="A0A329R309"/>
<dbReference type="InterPro" id="IPR038766">
    <property type="entry name" value="Membrane_comp_ABC_pdt"/>
</dbReference>
<comment type="subcellular location">
    <subcellularLocation>
        <location evidence="1">Cell membrane</location>
        <topology evidence="1">Multi-pass membrane protein</topology>
    </subcellularLocation>
</comment>
<gene>
    <name evidence="8" type="ORF">DC345_04270</name>
</gene>
<dbReference type="GO" id="GO:0005886">
    <property type="term" value="C:plasma membrane"/>
    <property type="evidence" value="ECO:0007669"/>
    <property type="project" value="UniProtKB-SubCell"/>
</dbReference>
<comment type="caution">
    <text evidence="8">The sequence shown here is derived from an EMBL/GenBank/DDBJ whole genome shotgun (WGS) entry which is preliminary data.</text>
</comment>
<evidence type="ECO:0000256" key="3">
    <source>
        <dbReference type="ARBA" id="ARBA00022692"/>
    </source>
</evidence>
<name>A0A329R309_9BACL</name>
<protein>
    <submittedName>
        <fullName evidence="8">ABC transporter permease</fullName>
    </submittedName>
</protein>
<evidence type="ECO:0000256" key="5">
    <source>
        <dbReference type="ARBA" id="ARBA00023136"/>
    </source>
</evidence>
<evidence type="ECO:0000259" key="7">
    <source>
        <dbReference type="Pfam" id="PF02687"/>
    </source>
</evidence>
<feature type="transmembrane region" description="Helical" evidence="6">
    <location>
        <begin position="308"/>
        <end position="326"/>
    </location>
</feature>
<sequence>MLLRMLKNDLMRKKGINIALFVFILLAALLVSSGTRMIMELTSSIHYLFTESKTPHVVQMHAGKLDKMKVNEWAQANEMVDKHQIVEMINIDGAHLFFGAEAEKNSIMDLDFVVQNQDFDFLLNLDSEIVRVNDGEIAVPVYYLQQKKLSIGDRIHIKDGSFSRTYKIVEFVRDAQMNPSIIHSKRFVISQAEFQTLKQNTGESEYLIEFRLRDSKMISDFTQAYQNTSLPNAGPVVNYNLFQLLNALTDGVVAAVVILVSLILIVIAVLCIRFTMLATIEEDYREISVMKAIGISENDIKKLYLSKYVVMAGLGSIAGFLASLWVNRLFMSNMMLYMGEAPKTWLHYGITLFAAVFIFAIVVFFCNRVLRRFNHISVVKALRSGSMGETKISQNTLNLSQNRWLSVPVFLGLREVIQRMKMFRLLLFVFIISSFIMIVPINFLHTLQAPSFISYMGVGQSDMRIDLRHSEDIEQRYAELIDYVQKDKNVLRYSPLVTSQFKVLNSEGSYDHLSVETGDFDVFPLSYVNGAAPKNENEIALSDANSSDMEKKKGDTLVLIVNGQEKTMTVSGVYQDVTNGGKTAKARLPYNKDRVLWYVVSLDLKDDGSKISDKIAEYEQAFSPAKVTDLKGYLYQTLGGTIHQLKLVTVLAFIVAVLVTILITSLFLKMLVTKDSGDIAVFRSLGFAISTIKFKYVSMSLIVLGVGVLVGTILSNTAGEWLISTIMASFGASHMVFVIDPLQAYVLCPLLLAASIVCTALISIQSIKESSISKMIVE</sequence>
<feature type="transmembrane region" description="Helical" evidence="6">
    <location>
        <begin position="423"/>
        <end position="444"/>
    </location>
</feature>
<accession>A0A329R309</accession>
<keyword evidence="5 6" id="KW-0472">Membrane</keyword>
<feature type="transmembrane region" description="Helical" evidence="6">
    <location>
        <begin position="696"/>
        <end position="715"/>
    </location>
</feature>
<feature type="transmembrane region" description="Helical" evidence="6">
    <location>
        <begin position="647"/>
        <end position="668"/>
    </location>
</feature>
<evidence type="ECO:0000256" key="2">
    <source>
        <dbReference type="ARBA" id="ARBA00022475"/>
    </source>
</evidence>
<keyword evidence="4 6" id="KW-1133">Transmembrane helix</keyword>
<dbReference type="PANTHER" id="PTHR30287">
    <property type="entry name" value="MEMBRANE COMPONENT OF PREDICTED ABC SUPERFAMILY METABOLITE UPTAKE TRANSPORTER"/>
    <property type="match status" value="1"/>
</dbReference>
<evidence type="ECO:0000256" key="4">
    <source>
        <dbReference type="ARBA" id="ARBA00022989"/>
    </source>
</evidence>
<dbReference type="PANTHER" id="PTHR30287:SF2">
    <property type="entry name" value="BLL1001 PROTEIN"/>
    <property type="match status" value="1"/>
</dbReference>
<feature type="transmembrane region" description="Helical" evidence="6">
    <location>
        <begin position="746"/>
        <end position="767"/>
    </location>
</feature>